<accession>A0ABR0WKI3</accession>
<evidence type="ECO:0000259" key="1">
    <source>
        <dbReference type="Pfam" id="PF10551"/>
    </source>
</evidence>
<feature type="domain" description="MULE transposase" evidence="1">
    <location>
        <begin position="34"/>
        <end position="79"/>
    </location>
</feature>
<name>A0ABR0WKI3_REHGL</name>
<dbReference type="PANTHER" id="PTHR47718">
    <property type="entry name" value="OS01G0519700 PROTEIN"/>
    <property type="match status" value="1"/>
</dbReference>
<reference evidence="2 3" key="1">
    <citation type="journal article" date="2021" name="Comput. Struct. Biotechnol. J.">
        <title>De novo genome assembly of the potent medicinal plant Rehmannia glutinosa using nanopore technology.</title>
        <authorList>
            <person name="Ma L."/>
            <person name="Dong C."/>
            <person name="Song C."/>
            <person name="Wang X."/>
            <person name="Zheng X."/>
            <person name="Niu Y."/>
            <person name="Chen S."/>
            <person name="Feng W."/>
        </authorList>
    </citation>
    <scope>NUCLEOTIDE SEQUENCE [LARGE SCALE GENOMIC DNA]</scope>
    <source>
        <strain evidence="2">DH-2019</strain>
    </source>
</reference>
<dbReference type="InterPro" id="IPR018289">
    <property type="entry name" value="MULE_transposase_dom"/>
</dbReference>
<dbReference type="Proteomes" id="UP001318860">
    <property type="component" value="Unassembled WGS sequence"/>
</dbReference>
<gene>
    <name evidence="2" type="ORF">DH2020_018990</name>
</gene>
<keyword evidence="3" id="KW-1185">Reference proteome</keyword>
<dbReference type="PANTHER" id="PTHR47718:SF12">
    <property type="entry name" value="PROTEIN FAR1-RELATED SEQUENCE"/>
    <property type="match status" value="1"/>
</dbReference>
<comment type="caution">
    <text evidence="2">The sequence shown here is derived from an EMBL/GenBank/DDBJ whole genome shotgun (WGS) entry which is preliminary data.</text>
</comment>
<protein>
    <recommendedName>
        <fullName evidence="1">MULE transposase domain-containing protein</fullName>
    </recommendedName>
</protein>
<dbReference type="EMBL" id="JABTTQ020000010">
    <property type="protein sequence ID" value="KAK6148078.1"/>
    <property type="molecule type" value="Genomic_DNA"/>
</dbReference>
<organism evidence="2 3">
    <name type="scientific">Rehmannia glutinosa</name>
    <name type="common">Chinese foxglove</name>
    <dbReference type="NCBI Taxonomy" id="99300"/>
    <lineage>
        <taxon>Eukaryota</taxon>
        <taxon>Viridiplantae</taxon>
        <taxon>Streptophyta</taxon>
        <taxon>Embryophyta</taxon>
        <taxon>Tracheophyta</taxon>
        <taxon>Spermatophyta</taxon>
        <taxon>Magnoliopsida</taxon>
        <taxon>eudicotyledons</taxon>
        <taxon>Gunneridae</taxon>
        <taxon>Pentapetalae</taxon>
        <taxon>asterids</taxon>
        <taxon>lamiids</taxon>
        <taxon>Lamiales</taxon>
        <taxon>Orobanchaceae</taxon>
        <taxon>Rehmannieae</taxon>
        <taxon>Rehmannia</taxon>
    </lineage>
</organism>
<dbReference type="Pfam" id="PF10551">
    <property type="entry name" value="MULE"/>
    <property type="match status" value="1"/>
</dbReference>
<sequence length="87" mass="10040">MVFDYDVDQDEQLTRLFWADQTSIMNYAAFGDAISFDATYNTNRYKMVLAPFTGVDNHRRCVTFASGLTLKEDEESYTCSKAKERKS</sequence>
<evidence type="ECO:0000313" key="2">
    <source>
        <dbReference type="EMBL" id="KAK6148078.1"/>
    </source>
</evidence>
<proteinExistence type="predicted"/>
<evidence type="ECO:0000313" key="3">
    <source>
        <dbReference type="Proteomes" id="UP001318860"/>
    </source>
</evidence>